<dbReference type="Pfam" id="PF23559">
    <property type="entry name" value="WHD_DRP"/>
    <property type="match status" value="1"/>
</dbReference>
<feature type="domain" description="NB-ARC" evidence="7">
    <location>
        <begin position="6"/>
        <end position="65"/>
    </location>
</feature>
<gene>
    <name evidence="10" type="ORF">CQW23_26917</name>
</gene>
<protein>
    <submittedName>
        <fullName evidence="10">Uncharacterized protein</fullName>
    </submittedName>
</protein>
<evidence type="ECO:0000256" key="6">
    <source>
        <dbReference type="ARBA" id="ARBA00022840"/>
    </source>
</evidence>
<reference evidence="10 11" key="1">
    <citation type="journal article" date="2017" name="Genome Biol.">
        <title>New reference genome sequences of hot pepper reveal the massive evolution of plant disease-resistance genes by retroduplication.</title>
        <authorList>
            <person name="Kim S."/>
            <person name="Park J."/>
            <person name="Yeom S.I."/>
            <person name="Kim Y.M."/>
            <person name="Seo E."/>
            <person name="Kim K.T."/>
            <person name="Kim M.S."/>
            <person name="Lee J.M."/>
            <person name="Cheong K."/>
            <person name="Shin H.S."/>
            <person name="Kim S.B."/>
            <person name="Han K."/>
            <person name="Lee J."/>
            <person name="Park M."/>
            <person name="Lee H.A."/>
            <person name="Lee H.Y."/>
            <person name="Lee Y."/>
            <person name="Oh S."/>
            <person name="Lee J.H."/>
            <person name="Choi E."/>
            <person name="Choi E."/>
            <person name="Lee S.E."/>
            <person name="Jeon J."/>
            <person name="Kim H."/>
            <person name="Choi G."/>
            <person name="Song H."/>
            <person name="Lee J."/>
            <person name="Lee S.C."/>
            <person name="Kwon J.K."/>
            <person name="Lee H.Y."/>
            <person name="Koo N."/>
            <person name="Hong Y."/>
            <person name="Kim R.W."/>
            <person name="Kang W.H."/>
            <person name="Huh J.H."/>
            <person name="Kang B.C."/>
            <person name="Yang T.J."/>
            <person name="Lee Y.H."/>
            <person name="Bennetzen J.L."/>
            <person name="Choi D."/>
        </authorList>
    </citation>
    <scope>NUCLEOTIDE SEQUENCE [LARGE SCALE GENOMIC DNA]</scope>
    <source>
        <strain evidence="11">cv. PBC81</strain>
    </source>
</reference>
<keyword evidence="5" id="KW-0611">Plant defense</keyword>
<comment type="caution">
    <text evidence="10">The sequence shown here is derived from an EMBL/GenBank/DDBJ whole genome shotgun (WGS) entry which is preliminary data.</text>
</comment>
<dbReference type="SUPFAM" id="SSF52058">
    <property type="entry name" value="L domain-like"/>
    <property type="match status" value="2"/>
</dbReference>
<organism evidence="10 11">
    <name type="scientific">Capsicum baccatum</name>
    <name type="common">Peruvian pepper</name>
    <dbReference type="NCBI Taxonomy" id="33114"/>
    <lineage>
        <taxon>Eukaryota</taxon>
        <taxon>Viridiplantae</taxon>
        <taxon>Streptophyta</taxon>
        <taxon>Embryophyta</taxon>
        <taxon>Tracheophyta</taxon>
        <taxon>Spermatophyta</taxon>
        <taxon>Magnoliopsida</taxon>
        <taxon>eudicotyledons</taxon>
        <taxon>Gunneridae</taxon>
        <taxon>Pentapetalae</taxon>
        <taxon>asterids</taxon>
        <taxon>lamiids</taxon>
        <taxon>Solanales</taxon>
        <taxon>Solanaceae</taxon>
        <taxon>Solanoideae</taxon>
        <taxon>Capsiceae</taxon>
        <taxon>Capsicum</taxon>
    </lineage>
</organism>
<dbReference type="SUPFAM" id="SSF52540">
    <property type="entry name" value="P-loop containing nucleoside triphosphate hydrolases"/>
    <property type="match status" value="1"/>
</dbReference>
<dbReference type="Pfam" id="PF00931">
    <property type="entry name" value="NB-ARC"/>
    <property type="match status" value="1"/>
</dbReference>
<evidence type="ECO:0000259" key="8">
    <source>
        <dbReference type="Pfam" id="PF23559"/>
    </source>
</evidence>
<reference evidence="11" key="2">
    <citation type="journal article" date="2017" name="J. Anim. Genet.">
        <title>Multiple reference genome sequences of hot pepper reveal the massive evolution of plant disease resistance genes by retroduplication.</title>
        <authorList>
            <person name="Kim S."/>
            <person name="Park J."/>
            <person name="Yeom S.-I."/>
            <person name="Kim Y.-M."/>
            <person name="Seo E."/>
            <person name="Kim K.-T."/>
            <person name="Kim M.-S."/>
            <person name="Lee J.M."/>
            <person name="Cheong K."/>
            <person name="Shin H.-S."/>
            <person name="Kim S.-B."/>
            <person name="Han K."/>
            <person name="Lee J."/>
            <person name="Park M."/>
            <person name="Lee H.-A."/>
            <person name="Lee H.-Y."/>
            <person name="Lee Y."/>
            <person name="Oh S."/>
            <person name="Lee J.H."/>
            <person name="Choi E."/>
            <person name="Choi E."/>
            <person name="Lee S.E."/>
            <person name="Jeon J."/>
            <person name="Kim H."/>
            <person name="Choi G."/>
            <person name="Song H."/>
            <person name="Lee J."/>
            <person name="Lee S.-C."/>
            <person name="Kwon J.-K."/>
            <person name="Lee H.-Y."/>
            <person name="Koo N."/>
            <person name="Hong Y."/>
            <person name="Kim R.W."/>
            <person name="Kang W.-H."/>
            <person name="Huh J.H."/>
            <person name="Kang B.-C."/>
            <person name="Yang T.-J."/>
            <person name="Lee Y.-H."/>
            <person name="Bennetzen J.L."/>
            <person name="Choi D."/>
        </authorList>
    </citation>
    <scope>NUCLEOTIDE SEQUENCE [LARGE SCALE GENOMIC DNA]</scope>
    <source>
        <strain evidence="11">cv. PBC81</strain>
    </source>
</reference>
<evidence type="ECO:0000256" key="3">
    <source>
        <dbReference type="ARBA" id="ARBA00022737"/>
    </source>
</evidence>
<evidence type="ECO:0000256" key="5">
    <source>
        <dbReference type="ARBA" id="ARBA00022821"/>
    </source>
</evidence>
<proteinExistence type="inferred from homology"/>
<dbReference type="Gene3D" id="1.10.8.430">
    <property type="entry name" value="Helical domain of apoptotic protease-activating factors"/>
    <property type="match status" value="1"/>
</dbReference>
<keyword evidence="6" id="KW-0067">ATP-binding</keyword>
<evidence type="ECO:0000259" key="7">
    <source>
        <dbReference type="Pfam" id="PF00931"/>
    </source>
</evidence>
<dbReference type="InterPro" id="IPR058922">
    <property type="entry name" value="WHD_DRP"/>
</dbReference>
<dbReference type="GO" id="GO:0005524">
    <property type="term" value="F:ATP binding"/>
    <property type="evidence" value="ECO:0007669"/>
    <property type="project" value="UniProtKB-KW"/>
</dbReference>
<dbReference type="Gene3D" id="3.80.10.10">
    <property type="entry name" value="Ribonuclease Inhibitor"/>
    <property type="match status" value="3"/>
</dbReference>
<feature type="domain" description="Disease resistance protein winged helix" evidence="8">
    <location>
        <begin position="147"/>
        <end position="210"/>
    </location>
</feature>
<evidence type="ECO:0000256" key="2">
    <source>
        <dbReference type="ARBA" id="ARBA00022614"/>
    </source>
</evidence>
<dbReference type="InterPro" id="IPR042197">
    <property type="entry name" value="Apaf_helical"/>
</dbReference>
<name>A0A2G2VQ57_CAPBA</name>
<dbReference type="AlphaFoldDB" id="A0A2G2VQ57"/>
<dbReference type="InterPro" id="IPR032675">
    <property type="entry name" value="LRR_dom_sf"/>
</dbReference>
<dbReference type="FunFam" id="1.10.10.10:FF:000322">
    <property type="entry name" value="Probable disease resistance protein At1g63360"/>
    <property type="match status" value="1"/>
</dbReference>
<evidence type="ECO:0000256" key="4">
    <source>
        <dbReference type="ARBA" id="ARBA00022741"/>
    </source>
</evidence>
<dbReference type="PANTHER" id="PTHR36766">
    <property type="entry name" value="PLANT BROAD-SPECTRUM MILDEW RESISTANCE PROTEIN RPW8"/>
    <property type="match status" value="1"/>
</dbReference>
<dbReference type="Pfam" id="PF25019">
    <property type="entry name" value="LRR_R13L1-DRL21"/>
    <property type="match status" value="1"/>
</dbReference>
<sequence>MWNDNYERWDKLRSLFVQEAAGSKIIVTTRKQNVARTMGSGAVNVGTLSSEASWALFKQHSLDNRDSKEHPKLEEVGKQIADKCKGLRLALKAIAGILRCKSEVDEWKDILRSEIWEQNLNGILPALMLSYNDLPAHLKQCFYYCAIYPKDYQICKEQVIHLWIANGLVQQLHSGNQYFNELRSLFERVSESSERDGGKFLMHDLVNDFAQIASSKLCVRLEECQGSNMLEQSRHLSYSMGLGGDFEKLKSLIKSEQLRTLLPIDIQDLWPKLSRRVLHNILPRLTSLRALSLSGYEIITKLPDSICALYNLETLLLSSCDDLEELSLQMEKLINLRHLDISNTSLLKMPLHLSKLKSLQVLVGAKFLHGGPCGWRMEDLGEARYFYGSLSILELQNVVDRREALKEKMRDKNHVEKLSLEWSESDAYNSQTERDILDELRPHSNIKELQIYRYRGAQFSNWLADHSFLKLLVQLSLSNCKDCFSVPGLGQLPSLNFLSIREMHRMTEVTEEFYGSPPSKKPFNSLEKLEFAEMSEWKQWHALGNGEFPALQDLSIEDCPKLVGKFPENLCSLKNLRISRCPELNLETPIQVSSLKRNSFPLLRNCDCGVVQKQSFPDGEFPFNLQLLRIMDCEKLVNDRKEWRLQRLPSLSDEEIVGGENWELPCSIQRLVIGNLKTLSSQLLKSLTSLEYLWTEELPQIQSLLEQGLPSSLSKLTIDSFPNLQSLAESAFPSSLSYLTIENCPNLQSLPESAFPSSLSELSIRDCPNLQSLPVKGMPSSLSSLSIYCCPLLEPLLEFEKGEYWPEIAHIPEICIGESYMESECQ</sequence>
<keyword evidence="4" id="KW-0547">Nucleotide-binding</keyword>
<dbReference type="EMBL" id="MLFT02000011">
    <property type="protein sequence ID" value="PHT35117.1"/>
    <property type="molecule type" value="Genomic_DNA"/>
</dbReference>
<comment type="similarity">
    <text evidence="1">Belongs to the disease resistance NB-LRR family.</text>
</comment>
<evidence type="ECO:0000256" key="1">
    <source>
        <dbReference type="ARBA" id="ARBA00008894"/>
    </source>
</evidence>
<evidence type="ECO:0000313" key="10">
    <source>
        <dbReference type="EMBL" id="PHT35117.1"/>
    </source>
</evidence>
<dbReference type="InterPro" id="IPR027417">
    <property type="entry name" value="P-loop_NTPase"/>
</dbReference>
<keyword evidence="11" id="KW-1185">Reference proteome</keyword>
<dbReference type="InterPro" id="IPR056789">
    <property type="entry name" value="LRR_R13L1-DRL21"/>
</dbReference>
<accession>A0A2G2VQ57</accession>
<feature type="domain" description="R13L1/DRL21-like LRR repeat region" evidence="9">
    <location>
        <begin position="378"/>
        <end position="503"/>
    </location>
</feature>
<keyword evidence="3" id="KW-0677">Repeat</keyword>
<dbReference type="GO" id="GO:0043531">
    <property type="term" value="F:ADP binding"/>
    <property type="evidence" value="ECO:0007669"/>
    <property type="project" value="InterPro"/>
</dbReference>
<dbReference type="GO" id="GO:0006952">
    <property type="term" value="P:defense response"/>
    <property type="evidence" value="ECO:0007669"/>
    <property type="project" value="UniProtKB-KW"/>
</dbReference>
<dbReference type="PANTHER" id="PTHR36766:SF45">
    <property type="entry name" value="NB-ARC DOMAIN-CONTAINING PROTEIN"/>
    <property type="match status" value="1"/>
</dbReference>
<dbReference type="InterPro" id="IPR002182">
    <property type="entry name" value="NB-ARC"/>
</dbReference>
<keyword evidence="2" id="KW-0433">Leucine-rich repeat</keyword>
<dbReference type="OrthoDB" id="1733640at2759"/>
<evidence type="ECO:0000259" key="9">
    <source>
        <dbReference type="Pfam" id="PF25019"/>
    </source>
</evidence>
<dbReference type="STRING" id="33114.A0A2G2VQ57"/>
<evidence type="ECO:0000313" key="11">
    <source>
        <dbReference type="Proteomes" id="UP000224567"/>
    </source>
</evidence>
<dbReference type="Proteomes" id="UP000224567">
    <property type="component" value="Unassembled WGS sequence"/>
</dbReference>